<proteinExistence type="predicted"/>
<feature type="transmembrane region" description="Helical" evidence="1">
    <location>
        <begin position="12"/>
        <end position="38"/>
    </location>
</feature>
<organism evidence="2 3">
    <name type="scientific">Candidatus Kaiserbacteria bacterium CG_4_8_14_3_um_filter_38_9</name>
    <dbReference type="NCBI Taxonomy" id="1974599"/>
    <lineage>
        <taxon>Bacteria</taxon>
        <taxon>Candidatus Kaiseribacteriota</taxon>
    </lineage>
</organism>
<comment type="caution">
    <text evidence="2">The sequence shown here is derived from an EMBL/GenBank/DDBJ whole genome shotgun (WGS) entry which is preliminary data.</text>
</comment>
<dbReference type="AlphaFoldDB" id="A0A2M7INE1"/>
<sequence length="86" mass="9220">MNTTSSKKGLYASVVGTILVALCCFTPVLVITVGVVGLGALTPYLDYILLPTLAVMIFLTISAYRKYKKECTTCVADTAKNNSHTK</sequence>
<dbReference type="EMBL" id="PFHR01000154">
    <property type="protein sequence ID" value="PIW96807.1"/>
    <property type="molecule type" value="Genomic_DNA"/>
</dbReference>
<dbReference type="Proteomes" id="UP000230837">
    <property type="component" value="Unassembled WGS sequence"/>
</dbReference>
<keyword evidence="1" id="KW-0472">Membrane</keyword>
<dbReference type="Pfam" id="PF11431">
    <property type="entry name" value="Transport_MerF"/>
    <property type="match status" value="1"/>
</dbReference>
<dbReference type="InterPro" id="IPR021091">
    <property type="entry name" value="Mercury_ion_transport_MerF"/>
</dbReference>
<dbReference type="GO" id="GO:0016020">
    <property type="term" value="C:membrane"/>
    <property type="evidence" value="ECO:0007669"/>
    <property type="project" value="InterPro"/>
</dbReference>
<dbReference type="Gene3D" id="1.10.287.910">
    <property type="entry name" value="bacterial mercury transporter, merf"/>
    <property type="match status" value="1"/>
</dbReference>
<evidence type="ECO:0000256" key="1">
    <source>
        <dbReference type="SAM" id="Phobius"/>
    </source>
</evidence>
<feature type="transmembrane region" description="Helical" evidence="1">
    <location>
        <begin position="44"/>
        <end position="64"/>
    </location>
</feature>
<keyword evidence="1" id="KW-1133">Transmembrane helix</keyword>
<gene>
    <name evidence="2" type="ORF">COZ82_02965</name>
</gene>
<name>A0A2M7INE1_9BACT</name>
<reference evidence="3" key="1">
    <citation type="submission" date="2017-09" db="EMBL/GenBank/DDBJ databases">
        <title>Depth-based differentiation of microbial function through sediment-hosted aquifers and enrichment of novel symbionts in the deep terrestrial subsurface.</title>
        <authorList>
            <person name="Probst A.J."/>
            <person name="Ladd B."/>
            <person name="Jarett J.K."/>
            <person name="Geller-Mcgrath D.E."/>
            <person name="Sieber C.M.K."/>
            <person name="Emerson J.B."/>
            <person name="Anantharaman K."/>
            <person name="Thomas B.C."/>
            <person name="Malmstrom R."/>
            <person name="Stieglmeier M."/>
            <person name="Klingl A."/>
            <person name="Woyke T."/>
            <person name="Ryan C.M."/>
            <person name="Banfield J.F."/>
        </authorList>
    </citation>
    <scope>NUCLEOTIDE SEQUENCE [LARGE SCALE GENOMIC DNA]</scope>
</reference>
<keyword evidence="1" id="KW-0812">Transmembrane</keyword>
<evidence type="ECO:0000313" key="3">
    <source>
        <dbReference type="Proteomes" id="UP000230837"/>
    </source>
</evidence>
<accession>A0A2M7INE1</accession>
<evidence type="ECO:0000313" key="2">
    <source>
        <dbReference type="EMBL" id="PIW96807.1"/>
    </source>
</evidence>
<dbReference type="NCBIfam" id="NF033565">
    <property type="entry name" value="trans_MerF"/>
    <property type="match status" value="1"/>
</dbReference>
<protein>
    <submittedName>
        <fullName evidence="2">Mercury transporter</fullName>
    </submittedName>
</protein>